<feature type="domain" description="Transketolase-like pyrimidine-binding" evidence="4">
    <location>
        <begin position="8"/>
        <end position="173"/>
    </location>
</feature>
<name>A0A9D1PU82_9SPIO</name>
<dbReference type="PANTHER" id="PTHR43825">
    <property type="entry name" value="PYRUVATE DEHYDROGENASE E1 COMPONENT"/>
    <property type="match status" value="1"/>
</dbReference>
<proteinExistence type="inferred from homology"/>
<sequence length="315" mass="34620">MKDAHCYNHYRETVIGAVVDLAKEHKDIVFLDADLSSCITSTTFKKEFPSRFFNAGIAEANMAAVAGGMASAGLTPFIHSFACFATRRAYDQILISIGYTNRTVHIIGSDPGIVAQYNGGTHMPFEDIALMRQVPSFVIIEPSDAQSLYALTQQVYFNGKPSYIRTPRKGISFRYSADDEIKLGKAIELADGSDVALVATGVLMVDLALETKQELEKRGIKATVIDWHTVRPMDTETLDRIASRCGRVIVMENGRYAGGVGESIAAYYAANSPVKMDFLSIKDEYGQVGPLSYLKEAYGFTLPVMLKKVENILAR</sequence>
<evidence type="ECO:0000256" key="3">
    <source>
        <dbReference type="ARBA" id="ARBA00023052"/>
    </source>
</evidence>
<accession>A0A9D1PU82</accession>
<dbReference type="Proteomes" id="UP000823936">
    <property type="component" value="Unassembled WGS sequence"/>
</dbReference>
<evidence type="ECO:0000256" key="1">
    <source>
        <dbReference type="ARBA" id="ARBA00001964"/>
    </source>
</evidence>
<dbReference type="FunFam" id="3.40.50.970:FF:000129">
    <property type="entry name" value="Transketolase"/>
    <property type="match status" value="1"/>
</dbReference>
<dbReference type="PANTHER" id="PTHR43825:SF1">
    <property type="entry name" value="TRANSKETOLASE-LIKE PYRIMIDINE-BINDING DOMAIN-CONTAINING PROTEIN"/>
    <property type="match status" value="1"/>
</dbReference>
<reference evidence="5" key="2">
    <citation type="submission" date="2021-04" db="EMBL/GenBank/DDBJ databases">
        <authorList>
            <person name="Gilroy R."/>
        </authorList>
    </citation>
    <scope>NUCLEOTIDE SEQUENCE</scope>
    <source>
        <strain evidence="5">Gambia11-129</strain>
    </source>
</reference>
<dbReference type="InterPro" id="IPR009014">
    <property type="entry name" value="Transketo_C/PFOR_II"/>
</dbReference>
<dbReference type="InterPro" id="IPR033248">
    <property type="entry name" value="Transketolase_C"/>
</dbReference>
<evidence type="ECO:0000313" key="6">
    <source>
        <dbReference type="Proteomes" id="UP000823936"/>
    </source>
</evidence>
<dbReference type="InterPro" id="IPR051157">
    <property type="entry name" value="PDH/Transketolase"/>
</dbReference>
<dbReference type="Gene3D" id="3.40.50.970">
    <property type="match status" value="1"/>
</dbReference>
<dbReference type="EMBL" id="DXHU01000015">
    <property type="protein sequence ID" value="HIV98843.1"/>
    <property type="molecule type" value="Genomic_DNA"/>
</dbReference>
<evidence type="ECO:0000259" key="4">
    <source>
        <dbReference type="SMART" id="SM00861"/>
    </source>
</evidence>
<evidence type="ECO:0000256" key="2">
    <source>
        <dbReference type="ARBA" id="ARBA00007131"/>
    </source>
</evidence>
<dbReference type="Pfam" id="PF02780">
    <property type="entry name" value="Transketolase_C"/>
    <property type="match status" value="1"/>
</dbReference>
<evidence type="ECO:0000313" key="5">
    <source>
        <dbReference type="EMBL" id="HIV98843.1"/>
    </source>
</evidence>
<comment type="caution">
    <text evidence="5">The sequence shown here is derived from an EMBL/GenBank/DDBJ whole genome shotgun (WGS) entry which is preliminary data.</text>
</comment>
<organism evidence="5 6">
    <name type="scientific">Candidatus Ornithospirochaeta avicola</name>
    <dbReference type="NCBI Taxonomy" id="2840896"/>
    <lineage>
        <taxon>Bacteria</taxon>
        <taxon>Pseudomonadati</taxon>
        <taxon>Spirochaetota</taxon>
        <taxon>Spirochaetia</taxon>
        <taxon>Spirochaetales</taxon>
        <taxon>Spirochaetaceae</taxon>
        <taxon>Spirochaetaceae incertae sedis</taxon>
        <taxon>Candidatus Ornithospirochaeta</taxon>
    </lineage>
</organism>
<keyword evidence="3" id="KW-0786">Thiamine pyrophosphate</keyword>
<dbReference type="SMART" id="SM00861">
    <property type="entry name" value="Transket_pyr"/>
    <property type="match status" value="1"/>
</dbReference>
<dbReference type="SUPFAM" id="SSF52922">
    <property type="entry name" value="TK C-terminal domain-like"/>
    <property type="match status" value="1"/>
</dbReference>
<dbReference type="InterPro" id="IPR029061">
    <property type="entry name" value="THDP-binding"/>
</dbReference>
<reference evidence="5" key="1">
    <citation type="journal article" date="2021" name="PeerJ">
        <title>Extensive microbial diversity within the chicken gut microbiome revealed by metagenomics and culture.</title>
        <authorList>
            <person name="Gilroy R."/>
            <person name="Ravi A."/>
            <person name="Getino M."/>
            <person name="Pursley I."/>
            <person name="Horton D.L."/>
            <person name="Alikhan N.F."/>
            <person name="Baker D."/>
            <person name="Gharbi K."/>
            <person name="Hall N."/>
            <person name="Watson M."/>
            <person name="Adriaenssens E.M."/>
            <person name="Foster-Nyarko E."/>
            <person name="Jarju S."/>
            <person name="Secka A."/>
            <person name="Antonio M."/>
            <person name="Oren A."/>
            <person name="Chaudhuri R.R."/>
            <person name="La Ragione R."/>
            <person name="Hildebrand F."/>
            <person name="Pallen M.J."/>
        </authorList>
    </citation>
    <scope>NUCLEOTIDE SEQUENCE</scope>
    <source>
        <strain evidence="5">Gambia11-129</strain>
    </source>
</reference>
<dbReference type="Gene3D" id="3.40.50.920">
    <property type="match status" value="1"/>
</dbReference>
<comment type="similarity">
    <text evidence="2">Belongs to the transketolase family.</text>
</comment>
<gene>
    <name evidence="5" type="ORF">IAB12_03560</name>
</gene>
<protein>
    <submittedName>
        <fullName evidence="5">1-deoxy-D-xylulose-5-phosphate synthase</fullName>
    </submittedName>
</protein>
<dbReference type="AlphaFoldDB" id="A0A9D1PU82"/>
<dbReference type="Pfam" id="PF02779">
    <property type="entry name" value="Transket_pyr"/>
    <property type="match status" value="1"/>
</dbReference>
<dbReference type="SUPFAM" id="SSF52518">
    <property type="entry name" value="Thiamin diphosphate-binding fold (THDP-binding)"/>
    <property type="match status" value="1"/>
</dbReference>
<dbReference type="InterPro" id="IPR005475">
    <property type="entry name" value="Transketolase-like_Pyr-bd"/>
</dbReference>
<comment type="cofactor">
    <cofactor evidence="1">
        <name>thiamine diphosphate</name>
        <dbReference type="ChEBI" id="CHEBI:58937"/>
    </cofactor>
</comment>
<dbReference type="CDD" id="cd07033">
    <property type="entry name" value="TPP_PYR_DXS_TK_like"/>
    <property type="match status" value="1"/>
</dbReference>